<dbReference type="AlphaFoldDB" id="A0A0C3CLF7"/>
<dbReference type="Proteomes" id="UP000054321">
    <property type="component" value="Unassembled WGS sequence"/>
</dbReference>
<dbReference type="InterPro" id="IPR053006">
    <property type="entry name" value="Meiosis_regulatory"/>
</dbReference>
<evidence type="ECO:0000256" key="1">
    <source>
        <dbReference type="SAM" id="MobiDB-lite"/>
    </source>
</evidence>
<dbReference type="PANTHER" id="PTHR28094">
    <property type="entry name" value="MEIOTICALLY UP-REGULATED GENE 113 PROTEIN"/>
    <property type="match status" value="1"/>
</dbReference>
<dbReference type="Pfam" id="PF10544">
    <property type="entry name" value="T5orf172"/>
    <property type="match status" value="1"/>
</dbReference>
<gene>
    <name evidence="3" type="ORF">OIDMADRAFT_181188</name>
</gene>
<sequence length="580" mass="65165">MAPRYSSPIQPSPSRLSETSSLGVSPLHCVYKPSDIIAQIMNEDETVRFQCLAFKGTKRCHTDTRGFGLEYHGLAKRVQAIMCKQDVTDIDDFKLLIRMLFCSTHRVSSPFARYFDTFRLHWKGGRDQEEVSLLNAIREYIYPAQRNGDTPNGSPNPGATPASSSEQVEYIASGASVRRKLDFSLPARLRDMRSQNSPFNTGAGSHRPQDVHIQPPRESLRQSPSGAAQNDDSREVDLDYTRDMEAEQGGASTWSGKTLQLSPTSSISSQRPSNSHSQETPSSLADESCLLSDGSTQTPSTPFAGHKTSDRRASLNGQSTIDQQIHHPQIGVAGGSVSRAIPGKQRQKARNIPLASGSMDDTFLPQTTCSEATGFKDHPKLDPSKISPSHIDLGIFKEVRRTIEHDNAGGVYILCAPKYTESNYGRQLLKIGKAVDIDSRMKGLKRKCEMFDLEQIGGVSFVPWHTKLERLVHAELHNYCRRFKCSSSTCQTVHREWHDVTKEEADKSIQRWAKFLNQKPYDRHGVLLDYWSNRTGDENINPPENSEKWDHFGSHSLRWDIWLQHGIEGWETIQSARKNR</sequence>
<feature type="compositionally biased region" description="Polar residues" evidence="1">
    <location>
        <begin position="194"/>
        <end position="203"/>
    </location>
</feature>
<evidence type="ECO:0000259" key="2">
    <source>
        <dbReference type="SMART" id="SM00974"/>
    </source>
</evidence>
<keyword evidence="4" id="KW-1185">Reference proteome</keyword>
<dbReference type="InParanoid" id="A0A0C3CLF7"/>
<dbReference type="OrthoDB" id="3511049at2759"/>
<evidence type="ECO:0000313" key="4">
    <source>
        <dbReference type="Proteomes" id="UP000054321"/>
    </source>
</evidence>
<dbReference type="PANTHER" id="PTHR28094:SF1">
    <property type="entry name" value="MEIOTICALLY UP-REGULATED GENE 113 PROTEIN"/>
    <property type="match status" value="1"/>
</dbReference>
<proteinExistence type="predicted"/>
<feature type="region of interest" description="Disordered" evidence="1">
    <location>
        <begin position="144"/>
        <end position="168"/>
    </location>
</feature>
<feature type="region of interest" description="Disordered" evidence="1">
    <location>
        <begin position="1"/>
        <end position="21"/>
    </location>
</feature>
<accession>A0A0C3CLF7</accession>
<feature type="compositionally biased region" description="Low complexity" evidence="1">
    <location>
        <begin position="262"/>
        <end position="277"/>
    </location>
</feature>
<feature type="domain" description="Bacteriophage T5 Orf172 DNA-binding" evidence="2">
    <location>
        <begin position="423"/>
        <end position="512"/>
    </location>
</feature>
<feature type="compositionally biased region" description="Polar residues" evidence="1">
    <location>
        <begin position="250"/>
        <end position="261"/>
    </location>
</feature>
<evidence type="ECO:0000313" key="3">
    <source>
        <dbReference type="EMBL" id="KIM99833.1"/>
    </source>
</evidence>
<dbReference type="HOGENOM" id="CLU_470171_0_0_1"/>
<reference evidence="3 4" key="1">
    <citation type="submission" date="2014-04" db="EMBL/GenBank/DDBJ databases">
        <authorList>
            <consortium name="DOE Joint Genome Institute"/>
            <person name="Kuo A."/>
            <person name="Martino E."/>
            <person name="Perotto S."/>
            <person name="Kohler A."/>
            <person name="Nagy L.G."/>
            <person name="Floudas D."/>
            <person name="Copeland A."/>
            <person name="Barry K.W."/>
            <person name="Cichocki N."/>
            <person name="Veneault-Fourrey C."/>
            <person name="LaButti K."/>
            <person name="Lindquist E.A."/>
            <person name="Lipzen A."/>
            <person name="Lundell T."/>
            <person name="Morin E."/>
            <person name="Murat C."/>
            <person name="Sun H."/>
            <person name="Tunlid A."/>
            <person name="Henrissat B."/>
            <person name="Grigoriev I.V."/>
            <person name="Hibbett D.S."/>
            <person name="Martin F."/>
            <person name="Nordberg H.P."/>
            <person name="Cantor M.N."/>
            <person name="Hua S.X."/>
        </authorList>
    </citation>
    <scope>NUCLEOTIDE SEQUENCE [LARGE SCALE GENOMIC DNA]</scope>
    <source>
        <strain evidence="3 4">Zn</strain>
    </source>
</reference>
<dbReference type="InterPro" id="IPR018306">
    <property type="entry name" value="Phage_T5_Orf172_DNA-bd"/>
</dbReference>
<dbReference type="SMART" id="SM00974">
    <property type="entry name" value="T5orf172"/>
    <property type="match status" value="1"/>
</dbReference>
<name>A0A0C3CLF7_OIDMZ</name>
<dbReference type="EMBL" id="KN832878">
    <property type="protein sequence ID" value="KIM99833.1"/>
    <property type="molecule type" value="Genomic_DNA"/>
</dbReference>
<feature type="region of interest" description="Disordered" evidence="1">
    <location>
        <begin position="188"/>
        <end position="314"/>
    </location>
</feature>
<feature type="compositionally biased region" description="Basic and acidic residues" evidence="1">
    <location>
        <begin position="231"/>
        <end position="245"/>
    </location>
</feature>
<organism evidence="3 4">
    <name type="scientific">Oidiodendron maius (strain Zn)</name>
    <dbReference type="NCBI Taxonomy" id="913774"/>
    <lineage>
        <taxon>Eukaryota</taxon>
        <taxon>Fungi</taxon>
        <taxon>Dikarya</taxon>
        <taxon>Ascomycota</taxon>
        <taxon>Pezizomycotina</taxon>
        <taxon>Leotiomycetes</taxon>
        <taxon>Leotiomycetes incertae sedis</taxon>
        <taxon>Myxotrichaceae</taxon>
        <taxon>Oidiodendron</taxon>
    </lineage>
</organism>
<feature type="compositionally biased region" description="Polar residues" evidence="1">
    <location>
        <begin position="147"/>
        <end position="167"/>
    </location>
</feature>
<feature type="compositionally biased region" description="Polar residues" evidence="1">
    <location>
        <begin position="7"/>
        <end position="21"/>
    </location>
</feature>
<protein>
    <recommendedName>
        <fullName evidence="2">Bacteriophage T5 Orf172 DNA-binding domain-containing protein</fullName>
    </recommendedName>
</protein>
<feature type="compositionally biased region" description="Polar residues" evidence="1">
    <location>
        <begin position="221"/>
        <end position="230"/>
    </location>
</feature>
<reference evidence="4" key="2">
    <citation type="submission" date="2015-01" db="EMBL/GenBank/DDBJ databases">
        <title>Evolutionary Origins and Diversification of the Mycorrhizal Mutualists.</title>
        <authorList>
            <consortium name="DOE Joint Genome Institute"/>
            <consortium name="Mycorrhizal Genomics Consortium"/>
            <person name="Kohler A."/>
            <person name="Kuo A."/>
            <person name="Nagy L.G."/>
            <person name="Floudas D."/>
            <person name="Copeland A."/>
            <person name="Barry K.W."/>
            <person name="Cichocki N."/>
            <person name="Veneault-Fourrey C."/>
            <person name="LaButti K."/>
            <person name="Lindquist E.A."/>
            <person name="Lipzen A."/>
            <person name="Lundell T."/>
            <person name="Morin E."/>
            <person name="Murat C."/>
            <person name="Riley R."/>
            <person name="Ohm R."/>
            <person name="Sun H."/>
            <person name="Tunlid A."/>
            <person name="Henrissat B."/>
            <person name="Grigoriev I.V."/>
            <person name="Hibbett D.S."/>
            <person name="Martin F."/>
        </authorList>
    </citation>
    <scope>NUCLEOTIDE SEQUENCE [LARGE SCALE GENOMIC DNA]</scope>
    <source>
        <strain evidence="4">Zn</strain>
    </source>
</reference>